<dbReference type="InterPro" id="IPR011417">
    <property type="entry name" value="ANTH_dom"/>
</dbReference>
<comment type="subcellular location">
    <subcellularLocation>
        <location evidence="1">Cytoplasmic vesicle</location>
        <location evidence="1">Clathrin-coated vesicle</location>
    </subcellularLocation>
    <subcellularLocation>
        <location evidence="2">Golgi apparatus</location>
    </subcellularLocation>
    <subcellularLocation>
        <location evidence="3">Membrane</location>
        <location evidence="3">Clathrin-coated pit</location>
    </subcellularLocation>
</comment>
<dbReference type="GO" id="GO:0000149">
    <property type="term" value="F:SNARE binding"/>
    <property type="evidence" value="ECO:0007669"/>
    <property type="project" value="TreeGrafter"/>
</dbReference>
<dbReference type="GO" id="GO:0032050">
    <property type="term" value="F:clathrin heavy chain binding"/>
    <property type="evidence" value="ECO:0007669"/>
    <property type="project" value="TreeGrafter"/>
</dbReference>
<evidence type="ECO:0000256" key="3">
    <source>
        <dbReference type="ARBA" id="ARBA00004600"/>
    </source>
</evidence>
<dbReference type="PANTHER" id="PTHR22951">
    <property type="entry name" value="CLATHRIN ASSEMBLY PROTEIN"/>
    <property type="match status" value="1"/>
</dbReference>
<dbReference type="SUPFAM" id="SSF48464">
    <property type="entry name" value="ENTH/VHS domain"/>
    <property type="match status" value="1"/>
</dbReference>
<evidence type="ECO:0000256" key="2">
    <source>
        <dbReference type="ARBA" id="ARBA00004555"/>
    </source>
</evidence>
<dbReference type="InterPro" id="IPR045192">
    <property type="entry name" value="AP180-like"/>
</dbReference>
<keyword evidence="6" id="KW-0472">Membrane</keyword>
<protein>
    <recommendedName>
        <fullName evidence="10">ENTH domain-containing protein</fullName>
    </recommendedName>
</protein>
<dbReference type="STRING" id="55188.A0A2H5PUT0"/>
<name>A0A2H5PUT0_CITUN</name>
<dbReference type="FunFam" id="1.20.58.150:FF:000005">
    <property type="entry name" value="putative clathrin assembly protein At2g25430"/>
    <property type="match status" value="1"/>
</dbReference>
<organism evidence="11 12">
    <name type="scientific">Citrus unshiu</name>
    <name type="common">Satsuma mandarin</name>
    <name type="synonym">Citrus nobilis var. unshiu</name>
    <dbReference type="NCBI Taxonomy" id="55188"/>
    <lineage>
        <taxon>Eukaryota</taxon>
        <taxon>Viridiplantae</taxon>
        <taxon>Streptophyta</taxon>
        <taxon>Embryophyta</taxon>
        <taxon>Tracheophyta</taxon>
        <taxon>Spermatophyta</taxon>
        <taxon>Magnoliopsida</taxon>
        <taxon>eudicotyledons</taxon>
        <taxon>Gunneridae</taxon>
        <taxon>Pentapetalae</taxon>
        <taxon>rosids</taxon>
        <taxon>malvids</taxon>
        <taxon>Sapindales</taxon>
        <taxon>Rutaceae</taxon>
        <taxon>Aurantioideae</taxon>
        <taxon>Citrus</taxon>
    </lineage>
</organism>
<dbReference type="Gene3D" id="1.25.40.90">
    <property type="match status" value="1"/>
</dbReference>
<dbReference type="FunFam" id="1.25.40.90:FF:000019">
    <property type="entry name" value="Clathrin coat assembly protein"/>
    <property type="match status" value="1"/>
</dbReference>
<evidence type="ECO:0000256" key="4">
    <source>
        <dbReference type="ARBA" id="ARBA00022583"/>
    </source>
</evidence>
<evidence type="ECO:0000256" key="1">
    <source>
        <dbReference type="ARBA" id="ARBA00004132"/>
    </source>
</evidence>
<keyword evidence="12" id="KW-1185">Reference proteome</keyword>
<feature type="compositionally biased region" description="Acidic residues" evidence="9">
    <location>
        <begin position="334"/>
        <end position="343"/>
    </location>
</feature>
<evidence type="ECO:0000256" key="9">
    <source>
        <dbReference type="SAM" id="MobiDB-lite"/>
    </source>
</evidence>
<feature type="compositionally biased region" description="Polar residues" evidence="9">
    <location>
        <begin position="324"/>
        <end position="333"/>
    </location>
</feature>
<keyword evidence="8" id="KW-0968">Cytoplasmic vesicle</keyword>
<dbReference type="SMR" id="A0A2H5PUT0"/>
<accession>A0A2H5PUT0</accession>
<dbReference type="Gene3D" id="1.20.58.150">
    <property type="entry name" value="ANTH domain"/>
    <property type="match status" value="1"/>
</dbReference>
<keyword evidence="7" id="KW-0168">Coated pit</keyword>
<evidence type="ECO:0000256" key="5">
    <source>
        <dbReference type="ARBA" id="ARBA00023034"/>
    </source>
</evidence>
<dbReference type="GO" id="GO:0005794">
    <property type="term" value="C:Golgi apparatus"/>
    <property type="evidence" value="ECO:0007669"/>
    <property type="project" value="UniProtKB-SubCell"/>
</dbReference>
<evidence type="ECO:0000256" key="8">
    <source>
        <dbReference type="ARBA" id="ARBA00023329"/>
    </source>
</evidence>
<evidence type="ECO:0000313" key="12">
    <source>
        <dbReference type="Proteomes" id="UP000236630"/>
    </source>
</evidence>
<dbReference type="Pfam" id="PF07651">
    <property type="entry name" value="ANTH"/>
    <property type="match status" value="1"/>
</dbReference>
<feature type="compositionally biased region" description="Basic and acidic residues" evidence="9">
    <location>
        <begin position="369"/>
        <end position="389"/>
    </location>
</feature>
<dbReference type="InterPro" id="IPR014712">
    <property type="entry name" value="ANTH_dom_sf"/>
</dbReference>
<dbReference type="SUPFAM" id="SSF89009">
    <property type="entry name" value="GAT-like domain"/>
    <property type="match status" value="1"/>
</dbReference>
<dbReference type="AlphaFoldDB" id="A0A2H5PUT0"/>
<dbReference type="GO" id="GO:0030136">
    <property type="term" value="C:clathrin-coated vesicle"/>
    <property type="evidence" value="ECO:0007669"/>
    <property type="project" value="UniProtKB-SubCell"/>
</dbReference>
<proteinExistence type="predicted"/>
<gene>
    <name evidence="11" type="ORF">CUMW_169240</name>
</gene>
<evidence type="ECO:0000256" key="6">
    <source>
        <dbReference type="ARBA" id="ARBA00023136"/>
    </source>
</evidence>
<keyword evidence="5" id="KW-0333">Golgi apparatus</keyword>
<dbReference type="InterPro" id="IPR013809">
    <property type="entry name" value="ENTH"/>
</dbReference>
<dbReference type="EMBL" id="BDQV01000131">
    <property type="protein sequence ID" value="GAY56101.1"/>
    <property type="molecule type" value="Genomic_DNA"/>
</dbReference>
<reference evidence="11 12" key="1">
    <citation type="journal article" date="2017" name="Front. Genet.">
        <title>Draft sequencing of the heterozygous diploid genome of Satsuma (Citrus unshiu Marc.) using a hybrid assembly approach.</title>
        <authorList>
            <person name="Shimizu T."/>
            <person name="Tanizawa Y."/>
            <person name="Mochizuki T."/>
            <person name="Nagasaki H."/>
            <person name="Yoshioka T."/>
            <person name="Toyoda A."/>
            <person name="Fujiyama A."/>
            <person name="Kaminuma E."/>
            <person name="Nakamura Y."/>
        </authorList>
    </citation>
    <scope>NUCLEOTIDE SEQUENCE [LARGE SCALE GENOMIC DNA]</scope>
    <source>
        <strain evidence="12">cv. Miyagawa wase</strain>
    </source>
</reference>
<dbReference type="InterPro" id="IPR048050">
    <property type="entry name" value="ANTH_N_plant"/>
</dbReference>
<dbReference type="GO" id="GO:0005905">
    <property type="term" value="C:clathrin-coated pit"/>
    <property type="evidence" value="ECO:0007669"/>
    <property type="project" value="UniProtKB-SubCell"/>
</dbReference>
<evidence type="ECO:0000256" key="7">
    <source>
        <dbReference type="ARBA" id="ARBA00023176"/>
    </source>
</evidence>
<dbReference type="Proteomes" id="UP000236630">
    <property type="component" value="Unassembled WGS sequence"/>
</dbReference>
<dbReference type="PROSITE" id="PS50942">
    <property type="entry name" value="ENTH"/>
    <property type="match status" value="1"/>
</dbReference>
<dbReference type="GO" id="GO:0006900">
    <property type="term" value="P:vesicle budding from membrane"/>
    <property type="evidence" value="ECO:0007669"/>
    <property type="project" value="TreeGrafter"/>
</dbReference>
<dbReference type="GO" id="GO:0048268">
    <property type="term" value="P:clathrin coat assembly"/>
    <property type="evidence" value="ECO:0007669"/>
    <property type="project" value="InterPro"/>
</dbReference>
<dbReference type="SMART" id="SM00273">
    <property type="entry name" value="ENTH"/>
    <property type="match status" value="1"/>
</dbReference>
<keyword evidence="4" id="KW-0254">Endocytosis</keyword>
<feature type="region of interest" description="Disordered" evidence="9">
    <location>
        <begin position="324"/>
        <end position="391"/>
    </location>
</feature>
<feature type="domain" description="ENTH" evidence="10">
    <location>
        <begin position="25"/>
        <end position="161"/>
    </location>
</feature>
<evidence type="ECO:0000259" key="10">
    <source>
        <dbReference type="PROSITE" id="PS50942"/>
    </source>
</evidence>
<dbReference type="GO" id="GO:0005545">
    <property type="term" value="F:1-phosphatidylinositol binding"/>
    <property type="evidence" value="ECO:0007669"/>
    <property type="project" value="InterPro"/>
</dbReference>
<dbReference type="InterPro" id="IPR008942">
    <property type="entry name" value="ENTH_VHS"/>
</dbReference>
<evidence type="ECO:0000313" key="11">
    <source>
        <dbReference type="EMBL" id="GAY56101.1"/>
    </source>
</evidence>
<comment type="caution">
    <text evidence="11">The sequence shown here is derived from an EMBL/GenBank/DDBJ whole genome shotgun (WGS) entry which is preliminary data.</text>
</comment>
<dbReference type="GO" id="GO:0005546">
    <property type="term" value="F:phosphatidylinositol-4,5-bisphosphate binding"/>
    <property type="evidence" value="ECO:0007669"/>
    <property type="project" value="TreeGrafter"/>
</dbReference>
<dbReference type="PANTHER" id="PTHR22951:SF12">
    <property type="entry name" value="OS05G0426100 PROTEIN"/>
    <property type="match status" value="1"/>
</dbReference>
<dbReference type="GO" id="GO:0072583">
    <property type="term" value="P:clathrin-dependent endocytosis"/>
    <property type="evidence" value="ECO:0007669"/>
    <property type="project" value="InterPro"/>
</dbReference>
<dbReference type="CDD" id="cd16987">
    <property type="entry name" value="ANTH_N_AP180_plant"/>
    <property type="match status" value="1"/>
</dbReference>
<sequence>MAPSKFKKAIGAVKDKTSIGLAKVGSSNSLSDLEVAIVKATRHEEYPAEEKHIREILSLTCYSRAYISACVNIISKRLNKTKNWTVALKTLILIQRLLSEGDPAYEQEIFFSTRRGTRLLNMSDFRDTSRSNSWDYSAFVRTYALYLDERLEFRMQGRRGKRSMFGIDEDEEEASSAPACARATPVRDMKIEHLFSRIQHLQQVLERFLACRPTGSAKNNRVVIVALYPVVKESFQIYYDITEILGILIDRFMELEVPDSVKVYDIFCRVSKQYDELDSFYGWCKTVGIARSSEYPEVERITYKKLELMDDFIRDKSALAQSKKNVDFQLTNEPEQEQDDNDKDAETTNQEDMNETKALPAPEESTPAEEEKKEENVKQETKDTEKEADLLNLGEDSATCDEQADKLALALFDSGNAPVDQAGAGRTAWEAFKDETADWETALVQSASNLNHQTAALGGGFDMLLLDGMYQQGATAVAMASAEASGSASSVALGSAGRPAMLALPAPPTTQAGATLPTDPFAASCAVAPPPFVQMSDLEKKQKLLVEEQLMWQQYARDGMQGQLGITKLQPNTYNMGGYTHGY</sequence>